<sequence length="200" mass="22645">MKKTLHCILYSLSVVFMLSCKDNRPNTPASHYPELKDSSTYPKTDTLGNIKNKVSDNLEDANSYWQTIANYNTAIVSLGTVGQQHATHEKVKSFANKMKNIPMQVQKQLPVSFGKNLEIEAKIDQTLQEINSLATQSKSKEWDKNFVTTSVDYTSKFVQILSSLIPNISNTDEKMYFDQLLNEYKLLVEEGNALLKKDLG</sequence>
<evidence type="ECO:0000313" key="3">
    <source>
        <dbReference type="Proteomes" id="UP001242368"/>
    </source>
</evidence>
<dbReference type="Pfam" id="PF13628">
    <property type="entry name" value="DUF4142"/>
    <property type="match status" value="1"/>
</dbReference>
<dbReference type="InterPro" id="IPR025419">
    <property type="entry name" value="DUF4142"/>
</dbReference>
<feature type="domain" description="DUF4142" evidence="1">
    <location>
        <begin position="63"/>
        <end position="183"/>
    </location>
</feature>
<name>A0ABT8CNQ0_9FLAO</name>
<dbReference type="EMBL" id="JAUFQU010000001">
    <property type="protein sequence ID" value="MDN3705791.1"/>
    <property type="molecule type" value="Genomic_DNA"/>
</dbReference>
<dbReference type="PROSITE" id="PS51257">
    <property type="entry name" value="PROKAR_LIPOPROTEIN"/>
    <property type="match status" value="1"/>
</dbReference>
<evidence type="ECO:0000313" key="2">
    <source>
        <dbReference type="EMBL" id="MDN3705791.1"/>
    </source>
</evidence>
<evidence type="ECO:0000259" key="1">
    <source>
        <dbReference type="Pfam" id="PF13628"/>
    </source>
</evidence>
<protein>
    <submittedName>
        <fullName evidence="2">DUF4142 domain-containing protein</fullName>
    </submittedName>
</protein>
<organism evidence="2 3">
    <name type="scientific">Paenimyroides ceti</name>
    <dbReference type="NCBI Taxonomy" id="395087"/>
    <lineage>
        <taxon>Bacteria</taxon>
        <taxon>Pseudomonadati</taxon>
        <taxon>Bacteroidota</taxon>
        <taxon>Flavobacteriia</taxon>
        <taxon>Flavobacteriales</taxon>
        <taxon>Flavobacteriaceae</taxon>
        <taxon>Paenimyroides</taxon>
    </lineage>
</organism>
<gene>
    <name evidence="2" type="ORF">QW060_01465</name>
</gene>
<keyword evidence="3" id="KW-1185">Reference proteome</keyword>
<proteinExistence type="predicted"/>
<reference evidence="3" key="1">
    <citation type="journal article" date="2019" name="Int. J. Syst. Evol. Microbiol.">
        <title>The Global Catalogue of Microorganisms (GCM) 10K type strain sequencing project: providing services to taxonomists for standard genome sequencing and annotation.</title>
        <authorList>
            <consortium name="The Broad Institute Genomics Platform"/>
            <consortium name="The Broad Institute Genome Sequencing Center for Infectious Disease"/>
            <person name="Wu L."/>
            <person name="Ma J."/>
        </authorList>
    </citation>
    <scope>NUCLEOTIDE SEQUENCE [LARGE SCALE GENOMIC DNA]</scope>
    <source>
        <strain evidence="3">CECT 7184</strain>
    </source>
</reference>
<dbReference type="Proteomes" id="UP001242368">
    <property type="component" value="Unassembled WGS sequence"/>
</dbReference>
<dbReference type="RefSeq" id="WP_290361940.1">
    <property type="nucleotide sequence ID" value="NZ_JAUFQU010000001.1"/>
</dbReference>
<comment type="caution">
    <text evidence="2">The sequence shown here is derived from an EMBL/GenBank/DDBJ whole genome shotgun (WGS) entry which is preliminary data.</text>
</comment>
<accession>A0ABT8CNQ0</accession>